<dbReference type="GeneID" id="43639098"/>
<name>A0A5N6SRA1_ASPPS</name>
<accession>A0A5N6SRA1</accession>
<dbReference type="OrthoDB" id="10534846at2759"/>
<reference evidence="2 3" key="1">
    <citation type="submission" date="2019-04" db="EMBL/GenBank/DDBJ databases">
        <title>Friends and foes A comparative genomics study of 23 Aspergillus species from section Flavi.</title>
        <authorList>
            <consortium name="DOE Joint Genome Institute"/>
            <person name="Kjaerbolling I."/>
            <person name="Vesth T."/>
            <person name="Frisvad J.C."/>
            <person name="Nybo J.L."/>
            <person name="Theobald S."/>
            <person name="Kildgaard S."/>
            <person name="Isbrandt T."/>
            <person name="Kuo A."/>
            <person name="Sato A."/>
            <person name="Lyhne E.K."/>
            <person name="Kogle M.E."/>
            <person name="Wiebenga A."/>
            <person name="Kun R.S."/>
            <person name="Lubbers R.J."/>
            <person name="Makela M.R."/>
            <person name="Barry K."/>
            <person name="Chovatia M."/>
            <person name="Clum A."/>
            <person name="Daum C."/>
            <person name="Haridas S."/>
            <person name="He G."/>
            <person name="LaButti K."/>
            <person name="Lipzen A."/>
            <person name="Mondo S."/>
            <person name="Riley R."/>
            <person name="Salamov A."/>
            <person name="Simmons B.A."/>
            <person name="Magnuson J.K."/>
            <person name="Henrissat B."/>
            <person name="Mortensen U.H."/>
            <person name="Larsen T.O."/>
            <person name="Devries R.P."/>
            <person name="Grigoriev I.V."/>
            <person name="Machida M."/>
            <person name="Baker S.E."/>
            <person name="Andersen M.R."/>
        </authorList>
    </citation>
    <scope>NUCLEOTIDE SEQUENCE [LARGE SCALE GENOMIC DNA]</scope>
    <source>
        <strain evidence="2 3">CBS 117625</strain>
    </source>
</reference>
<evidence type="ECO:0000313" key="3">
    <source>
        <dbReference type="Proteomes" id="UP000325672"/>
    </source>
</evidence>
<dbReference type="Proteomes" id="UP000325672">
    <property type="component" value="Unassembled WGS sequence"/>
</dbReference>
<dbReference type="AlphaFoldDB" id="A0A5N6SRA1"/>
<dbReference type="EMBL" id="ML743585">
    <property type="protein sequence ID" value="KAE8136290.1"/>
    <property type="molecule type" value="Genomic_DNA"/>
</dbReference>
<evidence type="ECO:0000313" key="2">
    <source>
        <dbReference type="EMBL" id="KAE8136290.1"/>
    </source>
</evidence>
<dbReference type="RefSeq" id="XP_031912353.1">
    <property type="nucleotide sequence ID" value="XM_032054888.1"/>
</dbReference>
<keyword evidence="1" id="KW-0472">Membrane</keyword>
<organism evidence="2 3">
    <name type="scientific">Aspergillus pseudotamarii</name>
    <dbReference type="NCBI Taxonomy" id="132259"/>
    <lineage>
        <taxon>Eukaryota</taxon>
        <taxon>Fungi</taxon>
        <taxon>Dikarya</taxon>
        <taxon>Ascomycota</taxon>
        <taxon>Pezizomycotina</taxon>
        <taxon>Eurotiomycetes</taxon>
        <taxon>Eurotiomycetidae</taxon>
        <taxon>Eurotiales</taxon>
        <taxon>Aspergillaceae</taxon>
        <taxon>Aspergillus</taxon>
        <taxon>Aspergillus subgen. Circumdati</taxon>
    </lineage>
</organism>
<feature type="transmembrane region" description="Helical" evidence="1">
    <location>
        <begin position="49"/>
        <end position="68"/>
    </location>
</feature>
<keyword evidence="1" id="KW-0812">Transmembrane</keyword>
<sequence>MKNEMKPFIPSDNLGKWARSSVHKARTSDHCRRDFILFTLNCQNSRSRIRWFLGVTLLIFVAWTDYSFRIQKCRQQKSMLARFSS</sequence>
<evidence type="ECO:0000256" key="1">
    <source>
        <dbReference type="SAM" id="Phobius"/>
    </source>
</evidence>
<protein>
    <submittedName>
        <fullName evidence="2">Uncharacterized protein</fullName>
    </submittedName>
</protein>
<gene>
    <name evidence="2" type="ORF">BDV38DRAFT_249788</name>
</gene>
<keyword evidence="3" id="KW-1185">Reference proteome</keyword>
<proteinExistence type="predicted"/>
<keyword evidence="1" id="KW-1133">Transmembrane helix</keyword>